<organism evidence="2 3">
    <name type="scientific">Hypsibius exemplaris</name>
    <name type="common">Freshwater tardigrade</name>
    <dbReference type="NCBI Taxonomy" id="2072580"/>
    <lineage>
        <taxon>Eukaryota</taxon>
        <taxon>Metazoa</taxon>
        <taxon>Ecdysozoa</taxon>
        <taxon>Tardigrada</taxon>
        <taxon>Eutardigrada</taxon>
        <taxon>Parachela</taxon>
        <taxon>Hypsibioidea</taxon>
        <taxon>Hypsibiidae</taxon>
        <taxon>Hypsibius</taxon>
    </lineage>
</organism>
<evidence type="ECO:0000313" key="2">
    <source>
        <dbReference type="EMBL" id="OQV12017.1"/>
    </source>
</evidence>
<name>A0A1W0W9Z2_HYPEX</name>
<dbReference type="Proteomes" id="UP000192578">
    <property type="component" value="Unassembled WGS sequence"/>
</dbReference>
<proteinExistence type="predicted"/>
<keyword evidence="1" id="KW-0812">Transmembrane</keyword>
<accession>A0A1W0W9Z2</accession>
<evidence type="ECO:0000313" key="3">
    <source>
        <dbReference type="Proteomes" id="UP000192578"/>
    </source>
</evidence>
<keyword evidence="3" id="KW-1185">Reference proteome</keyword>
<gene>
    <name evidence="2" type="ORF">BV898_13668</name>
</gene>
<comment type="caution">
    <text evidence="2">The sequence shown here is derived from an EMBL/GenBank/DDBJ whole genome shotgun (WGS) entry which is preliminary data.</text>
</comment>
<feature type="transmembrane region" description="Helical" evidence="1">
    <location>
        <begin position="100"/>
        <end position="121"/>
    </location>
</feature>
<keyword evidence="1" id="KW-1133">Transmembrane helix</keyword>
<protein>
    <submittedName>
        <fullName evidence="2">Uncharacterized protein</fullName>
    </submittedName>
</protein>
<sequence>MALIARIRIPQSPRAVSNNPHGDAPIPATDRDLEAIFLPGSEMGHGDGPLSRLEEAESTGLFFQVMRQIALDFSIIEYYARNKVVLSEEMRLQERLLQEIIRATMAMLFSTILWLLLFLAFPRICVAPLAPFYSIVCISQCFIGRLIWSSSYQGDIVRRRMEPVQDRLRAERANLTRRIEALMFGNVPVMQ</sequence>
<dbReference type="OrthoDB" id="10574800at2759"/>
<evidence type="ECO:0000256" key="1">
    <source>
        <dbReference type="SAM" id="Phobius"/>
    </source>
</evidence>
<dbReference type="AlphaFoldDB" id="A0A1W0W9Z2"/>
<feature type="transmembrane region" description="Helical" evidence="1">
    <location>
        <begin position="127"/>
        <end position="148"/>
    </location>
</feature>
<reference evidence="3" key="1">
    <citation type="submission" date="2017-01" db="EMBL/GenBank/DDBJ databases">
        <title>Comparative genomics of anhydrobiosis in the tardigrade Hypsibius dujardini.</title>
        <authorList>
            <person name="Yoshida Y."/>
            <person name="Koutsovoulos G."/>
            <person name="Laetsch D."/>
            <person name="Stevens L."/>
            <person name="Kumar S."/>
            <person name="Horikawa D."/>
            <person name="Ishino K."/>
            <person name="Komine S."/>
            <person name="Tomita M."/>
            <person name="Blaxter M."/>
            <person name="Arakawa K."/>
        </authorList>
    </citation>
    <scope>NUCLEOTIDE SEQUENCE [LARGE SCALE GENOMIC DNA]</scope>
    <source>
        <strain evidence="3">Z151</strain>
    </source>
</reference>
<keyword evidence="1" id="KW-0472">Membrane</keyword>
<dbReference type="EMBL" id="MTYJ01000155">
    <property type="protein sequence ID" value="OQV12017.1"/>
    <property type="molecule type" value="Genomic_DNA"/>
</dbReference>